<dbReference type="GO" id="GO:0004222">
    <property type="term" value="F:metalloendopeptidase activity"/>
    <property type="evidence" value="ECO:0007669"/>
    <property type="project" value="TreeGrafter"/>
</dbReference>
<proteinExistence type="predicted"/>
<dbReference type="PANTHER" id="PTHR21666:SF270">
    <property type="entry name" value="MUREIN HYDROLASE ACTIVATOR ENVC"/>
    <property type="match status" value="1"/>
</dbReference>
<dbReference type="Proteomes" id="UP000824093">
    <property type="component" value="Unassembled WGS sequence"/>
</dbReference>
<evidence type="ECO:0000313" key="3">
    <source>
        <dbReference type="Proteomes" id="UP000824093"/>
    </source>
</evidence>
<name>A0A9D1S9C6_9FIRM</name>
<dbReference type="InterPro" id="IPR050570">
    <property type="entry name" value="Cell_wall_metabolism_enzyme"/>
</dbReference>
<sequence>MEKGEGPNIAFVQIDTLPEYKMCMLKKGIVTNDDEIFQKVKQTGTNYYTYYAIVNDGEEKLYVSDFNQAQEVVKQLKDKNSANKETIGLEEKYSTELKEFASVEDAVAKLYVEPPKQVTQTKKIASNVTARGNARISTSNNVTGKKPVLGISLIQPISGKITSRYAERSSIRSGAHTGLDIAAPYGTGIKAAASGTVIHSGYKGSLGKLIVIQHENGVQTYYGHCSSLIAKVGQTVSQGQIIARVGSTGNSTGNHLHLEIRINGTPYNPQYYLY</sequence>
<gene>
    <name evidence="2" type="ORF">IAB70_03935</name>
</gene>
<dbReference type="CDD" id="cd12797">
    <property type="entry name" value="M23_peptidase"/>
    <property type="match status" value="1"/>
</dbReference>
<accession>A0A9D1S9C6</accession>
<dbReference type="AlphaFoldDB" id="A0A9D1S9C6"/>
<dbReference type="Pfam" id="PF01551">
    <property type="entry name" value="Peptidase_M23"/>
    <property type="match status" value="1"/>
</dbReference>
<evidence type="ECO:0000259" key="1">
    <source>
        <dbReference type="Pfam" id="PF01551"/>
    </source>
</evidence>
<dbReference type="PANTHER" id="PTHR21666">
    <property type="entry name" value="PEPTIDASE-RELATED"/>
    <property type="match status" value="1"/>
</dbReference>
<dbReference type="SUPFAM" id="SSF51261">
    <property type="entry name" value="Duplicated hybrid motif"/>
    <property type="match status" value="1"/>
</dbReference>
<dbReference type="Gene3D" id="2.70.70.10">
    <property type="entry name" value="Glucose Permease (Domain IIA)"/>
    <property type="match status" value="1"/>
</dbReference>
<comment type="caution">
    <text evidence="2">The sequence shown here is derived from an EMBL/GenBank/DDBJ whole genome shotgun (WGS) entry which is preliminary data.</text>
</comment>
<evidence type="ECO:0000313" key="2">
    <source>
        <dbReference type="EMBL" id="HIU51756.1"/>
    </source>
</evidence>
<dbReference type="EMBL" id="DVNH01000026">
    <property type="protein sequence ID" value="HIU51756.1"/>
    <property type="molecule type" value="Genomic_DNA"/>
</dbReference>
<dbReference type="InterPro" id="IPR011055">
    <property type="entry name" value="Dup_hybrid_motif"/>
</dbReference>
<reference evidence="2" key="2">
    <citation type="journal article" date="2021" name="PeerJ">
        <title>Extensive microbial diversity within the chicken gut microbiome revealed by metagenomics and culture.</title>
        <authorList>
            <person name="Gilroy R."/>
            <person name="Ravi A."/>
            <person name="Getino M."/>
            <person name="Pursley I."/>
            <person name="Horton D.L."/>
            <person name="Alikhan N.F."/>
            <person name="Baker D."/>
            <person name="Gharbi K."/>
            <person name="Hall N."/>
            <person name="Watson M."/>
            <person name="Adriaenssens E.M."/>
            <person name="Foster-Nyarko E."/>
            <person name="Jarju S."/>
            <person name="Secka A."/>
            <person name="Antonio M."/>
            <person name="Oren A."/>
            <person name="Chaudhuri R.R."/>
            <person name="La Ragione R."/>
            <person name="Hildebrand F."/>
            <person name="Pallen M.J."/>
        </authorList>
    </citation>
    <scope>NUCLEOTIDE SEQUENCE</scope>
    <source>
        <strain evidence="2">CHK195-15760</strain>
    </source>
</reference>
<protein>
    <submittedName>
        <fullName evidence="2">M23 family metallopeptidase</fullName>
    </submittedName>
</protein>
<organism evidence="2 3">
    <name type="scientific">Candidatus Merdicola faecigallinarum</name>
    <dbReference type="NCBI Taxonomy" id="2840862"/>
    <lineage>
        <taxon>Bacteria</taxon>
        <taxon>Bacillati</taxon>
        <taxon>Bacillota</taxon>
        <taxon>Clostridia</taxon>
        <taxon>Candidatus Merdicola</taxon>
    </lineage>
</organism>
<reference evidence="2" key="1">
    <citation type="submission" date="2020-10" db="EMBL/GenBank/DDBJ databases">
        <authorList>
            <person name="Gilroy R."/>
        </authorList>
    </citation>
    <scope>NUCLEOTIDE SEQUENCE</scope>
    <source>
        <strain evidence="2">CHK195-15760</strain>
    </source>
</reference>
<feature type="domain" description="M23ase beta-sheet core" evidence="1">
    <location>
        <begin position="175"/>
        <end position="269"/>
    </location>
</feature>
<dbReference type="InterPro" id="IPR016047">
    <property type="entry name" value="M23ase_b-sheet_dom"/>
</dbReference>